<sequence>MYLKKHLTFFGSNKKDVIYVRKPGITDEILEIEPENFETIWEYLSILSDKKSSSKSIEKWREKFNISKKKEDEFNSFLKENDLVYTSSPQKNENVRALNFFNNLTGGLDRYKVEKKIQVSCAVIIGVGTIGTALVRNLLQFDVKSFILIDNDIVTSKNLKHQSFFIASDVGKPKVQVLKDRILEIDPSVSVLALQSFFTSINEITNNAFINSAKYIDIFCCFDHTAPNLLTDLVILGRKEKFNIYITSYKTGSVDACILNENYVKALSNDIKEYPYSISENSGIGLLGEVSSHLLMRLWLQNFIETTDFGWDSLGYDFITFKPERIPAYFKKNTKFPSSDDEFVNKFSIEPYFYDRAFDYYITNNSSVLYELQAIADRYHIPVDLSEEDEETVYLEMLQGYKFHFNDFSGNVLSFANLFRNGTVISEQAQVAFSNQLRLLEPYVIKLLESKKRKYYKRYLYQWRKNEKYRKGLVATDKAFLDILFKKTMDFAKWQPVLSILPEMTLSDQIQNISLIDEKINSFDVSRYLEFLFEHNLIEISKNNKRSMFYYNGRYKYPRLSIQFDSTIDGQMAFAHEVGHGYFISLISSSKLIEGLPEEISELFSSILEFLVLFNLNDKNSVDLNQTIAHYLYRSIDIPFTIDEYEKEILQIPFGKINWNTIKNARRKALQENDADAKFSNEKLSDYNIALNTELLIQERSVYLYSKSHILGFEAAYLLTKNNELFKKMVVYLANKREKFSLEQIYEEVFNIQINESSFFKITNHFKEYLQFLLK</sequence>
<reference evidence="2 3" key="1">
    <citation type="journal article" date="2019" name="Int. J. Syst. Evol. Microbiol.">
        <title>Lactobacillus salitolerans sp. nov., a novel lactic acid bacterium isolated from spent mushroom substrates.</title>
        <authorList>
            <person name="Tohno M."/>
            <person name="Tanizawa Y."/>
            <person name="Kojima Y."/>
            <person name="Sakamoto M."/>
            <person name="Nakamura Y."/>
            <person name="Ohkuma M."/>
            <person name="Kobayashi H."/>
        </authorList>
    </citation>
    <scope>NUCLEOTIDE SEQUENCE [LARGE SCALE GENOMIC DNA]</scope>
    <source>
        <strain evidence="2 3">YK43</strain>
    </source>
</reference>
<dbReference type="AlphaFoldDB" id="A0A401IVM3"/>
<feature type="domain" description="THIF-type NAD/FAD binding fold" evidence="1">
    <location>
        <begin position="114"/>
        <end position="226"/>
    </location>
</feature>
<dbReference type="Gene3D" id="3.40.50.720">
    <property type="entry name" value="NAD(P)-binding Rossmann-like Domain"/>
    <property type="match status" value="1"/>
</dbReference>
<accession>A0A401IVM3</accession>
<dbReference type="EMBL" id="BFFP01000040">
    <property type="protein sequence ID" value="GBG95556.1"/>
    <property type="molecule type" value="Genomic_DNA"/>
</dbReference>
<dbReference type="PANTHER" id="PTHR43267">
    <property type="entry name" value="TRNA THREONYLCARBAMOYLADENOSINE DEHYDRATASE"/>
    <property type="match status" value="1"/>
</dbReference>
<dbReference type="InterPro" id="IPR035985">
    <property type="entry name" value="Ubiquitin-activating_enz"/>
</dbReference>
<dbReference type="Pfam" id="PF00899">
    <property type="entry name" value="ThiF"/>
    <property type="match status" value="1"/>
</dbReference>
<keyword evidence="3" id="KW-1185">Reference proteome</keyword>
<evidence type="ECO:0000313" key="2">
    <source>
        <dbReference type="EMBL" id="GBG95556.1"/>
    </source>
</evidence>
<evidence type="ECO:0000259" key="1">
    <source>
        <dbReference type="Pfam" id="PF00899"/>
    </source>
</evidence>
<organism evidence="2 3">
    <name type="scientific">Ligilactobacillus salitolerans</name>
    <dbReference type="NCBI Taxonomy" id="1808352"/>
    <lineage>
        <taxon>Bacteria</taxon>
        <taxon>Bacillati</taxon>
        <taxon>Bacillota</taxon>
        <taxon>Bacilli</taxon>
        <taxon>Lactobacillales</taxon>
        <taxon>Lactobacillaceae</taxon>
        <taxon>Ligilactobacillus</taxon>
    </lineage>
</organism>
<dbReference type="GO" id="GO:0061504">
    <property type="term" value="P:cyclic threonylcarbamoyladenosine biosynthetic process"/>
    <property type="evidence" value="ECO:0007669"/>
    <property type="project" value="TreeGrafter"/>
</dbReference>
<gene>
    <name evidence="2" type="ORF">LFYK43_20150</name>
</gene>
<comment type="caution">
    <text evidence="2">The sequence shown here is derived from an EMBL/GenBank/DDBJ whole genome shotgun (WGS) entry which is preliminary data.</text>
</comment>
<dbReference type="PANTHER" id="PTHR43267:SF1">
    <property type="entry name" value="TRNA THREONYLCARBAMOYLADENOSINE DEHYDRATASE"/>
    <property type="match status" value="1"/>
</dbReference>
<proteinExistence type="predicted"/>
<dbReference type="InterPro" id="IPR045886">
    <property type="entry name" value="ThiF/MoeB/HesA"/>
</dbReference>
<dbReference type="GO" id="GO:0008641">
    <property type="term" value="F:ubiquitin-like modifier activating enzyme activity"/>
    <property type="evidence" value="ECO:0007669"/>
    <property type="project" value="InterPro"/>
</dbReference>
<dbReference type="RefSeq" id="WP_158609235.1">
    <property type="nucleotide sequence ID" value="NZ_BFFP01000040.1"/>
</dbReference>
<dbReference type="Proteomes" id="UP000286848">
    <property type="component" value="Unassembled WGS sequence"/>
</dbReference>
<dbReference type="GO" id="GO:0061503">
    <property type="term" value="F:tRNA threonylcarbamoyladenosine dehydratase"/>
    <property type="evidence" value="ECO:0007669"/>
    <property type="project" value="TreeGrafter"/>
</dbReference>
<dbReference type="OrthoDB" id="9804286at2"/>
<protein>
    <recommendedName>
        <fullName evidence="1">THIF-type NAD/FAD binding fold domain-containing protein</fullName>
    </recommendedName>
</protein>
<dbReference type="SUPFAM" id="SSF69572">
    <property type="entry name" value="Activating enzymes of the ubiquitin-like proteins"/>
    <property type="match status" value="1"/>
</dbReference>
<dbReference type="InterPro" id="IPR000594">
    <property type="entry name" value="ThiF_NAD_FAD-bd"/>
</dbReference>
<evidence type="ECO:0000313" key="3">
    <source>
        <dbReference type="Proteomes" id="UP000286848"/>
    </source>
</evidence>
<name>A0A401IVM3_9LACO</name>
<dbReference type="CDD" id="cd01483">
    <property type="entry name" value="E1_enzyme_family"/>
    <property type="match status" value="1"/>
</dbReference>